<dbReference type="EMBL" id="CDMZ01001436">
    <property type="protein sequence ID" value="CEM32548.1"/>
    <property type="molecule type" value="Genomic_DNA"/>
</dbReference>
<sequence>MGLGSVSSGFHSVSERMDLWDLLDDCLKRDDADALQQLHRLDGIAGRHPLQLRRALQEGAKGCLKVLAVKSSAVVCSDLSVESALNLSKEDIPNLIHSGFLQTNPWIEMNVAGVRILQPLLITLIKAGKLDCAEALLDEGGRVDVCEWRQAEDGMIFRREALKDPHWRSVASLTECEKELTGWEGRWVPTLGPLHALIHLLESCSRITSSQLSKDDEQLRGESLLRRLAVSARQAGCLDWYFPVRVESLRKMVEVSALDLAWKYEDEVCDEAIARILLDEGANPRVSARNLQVAVARGHVGKVWFLVGKGVVCWREFNSSSSPEMRSTLTSVDCVCEEVCGVCVGPV</sequence>
<dbReference type="PhylomeDB" id="A0A0G4GQ75"/>
<protein>
    <submittedName>
        <fullName evidence="1">Uncharacterized protein</fullName>
    </submittedName>
</protein>
<gene>
    <name evidence="1" type="ORF">Cvel_721</name>
</gene>
<accession>A0A0G4GQ75</accession>
<proteinExistence type="predicted"/>
<dbReference type="VEuPathDB" id="CryptoDB:Cvel_721"/>
<evidence type="ECO:0000313" key="1">
    <source>
        <dbReference type="EMBL" id="CEM32548.1"/>
    </source>
</evidence>
<name>A0A0G4GQ75_9ALVE</name>
<organism evidence="1">
    <name type="scientific">Chromera velia CCMP2878</name>
    <dbReference type="NCBI Taxonomy" id="1169474"/>
    <lineage>
        <taxon>Eukaryota</taxon>
        <taxon>Sar</taxon>
        <taxon>Alveolata</taxon>
        <taxon>Colpodellida</taxon>
        <taxon>Chromeraceae</taxon>
        <taxon>Chromera</taxon>
    </lineage>
</organism>
<dbReference type="AlphaFoldDB" id="A0A0G4GQ75"/>
<reference evidence="1" key="1">
    <citation type="submission" date="2014-11" db="EMBL/GenBank/DDBJ databases">
        <authorList>
            <person name="Otto D Thomas"/>
            <person name="Naeem Raeece"/>
        </authorList>
    </citation>
    <scope>NUCLEOTIDE SEQUENCE</scope>
</reference>